<dbReference type="EMBL" id="FOTL01000004">
    <property type="protein sequence ID" value="SFL27233.1"/>
    <property type="molecule type" value="Genomic_DNA"/>
</dbReference>
<gene>
    <name evidence="2" type="ORF">SAMN02910297_00411</name>
    <name evidence="1" type="ORF">YLM1_0042</name>
</gene>
<dbReference type="AlphaFoldDB" id="A0A126QXT0"/>
<keyword evidence="3" id="KW-1185">Reference proteome</keyword>
<evidence type="ECO:0000313" key="4">
    <source>
        <dbReference type="Proteomes" id="UP000183442"/>
    </source>
</evidence>
<dbReference type="Proteomes" id="UP000183442">
    <property type="component" value="Unassembled WGS sequence"/>
</dbReference>
<dbReference type="Proteomes" id="UP000066376">
    <property type="component" value="Chromosome"/>
</dbReference>
<reference evidence="2" key="3">
    <citation type="submission" date="2016-10" db="EMBL/GenBank/DDBJ databases">
        <authorList>
            <person name="de Groot N.N."/>
        </authorList>
    </citation>
    <scope>NUCLEOTIDE SEQUENCE [LARGE SCALE GENOMIC DNA]</scope>
    <source>
        <strain evidence="2">DSM 16632</strain>
    </source>
</reference>
<proteinExistence type="predicted"/>
<reference evidence="3" key="2">
    <citation type="submission" date="2016-02" db="EMBL/GenBank/DDBJ databases">
        <title>The draft genome sequence of the rumen methanogen Methanobrevibacter olleyae YLM1.</title>
        <authorList>
            <consortium name="New Zealand Agricultural Greenhouse Gas Research Centre/Pastoral Greenhouse Gas Research Consortium"/>
            <person name="Kelly W.J."/>
            <person name="Li D."/>
            <person name="Lambie S.C."/>
            <person name="Attwood G.T."/>
            <person name="Altermann E."/>
            <person name="Leahy S.C."/>
        </authorList>
    </citation>
    <scope>NUCLEOTIDE SEQUENCE [LARGE SCALE GENOMIC DNA]</scope>
    <source>
        <strain evidence="3">YLM1</strain>
    </source>
</reference>
<protein>
    <submittedName>
        <fullName evidence="1">Uncharacterized protein</fullName>
    </submittedName>
</protein>
<evidence type="ECO:0000313" key="1">
    <source>
        <dbReference type="EMBL" id="AMK14602.1"/>
    </source>
</evidence>
<dbReference type="KEGG" id="mol:YLM1_0042"/>
<accession>A0A126QXT0</accession>
<reference evidence="1 3" key="1">
    <citation type="journal article" date="2016" name="Genome Announc.">
        <title>Draft Genome Sequence of the Rumen Methanogen Methanobrevibacter olleyae YLM1.</title>
        <authorList>
            <person name="Kelly W.J."/>
            <person name="Li D."/>
            <person name="Lambie S.C."/>
            <person name="Cox F."/>
            <person name="Attwood G.T."/>
            <person name="Altermann E."/>
            <person name="Leahy S.C."/>
        </authorList>
    </citation>
    <scope>NUCLEOTIDE SEQUENCE [LARGE SCALE GENOMIC DNA]</scope>
    <source>
        <strain evidence="1 3">YLM1</strain>
    </source>
</reference>
<dbReference type="Pfam" id="PF09870">
    <property type="entry name" value="DUF2097"/>
    <property type="match status" value="1"/>
</dbReference>
<dbReference type="InterPro" id="IPR019208">
    <property type="entry name" value="DUF2097"/>
</dbReference>
<name>A0A126QXT0_METOL</name>
<evidence type="ECO:0000313" key="2">
    <source>
        <dbReference type="EMBL" id="SFL27233.1"/>
    </source>
</evidence>
<dbReference type="EMBL" id="CP014265">
    <property type="protein sequence ID" value="AMK14602.1"/>
    <property type="molecule type" value="Genomic_DNA"/>
</dbReference>
<sequence>MLSRKGVNMVNEILMDPDDIIEYVRNEVKVDDIFELSYNRVFAPGTVLGITPEDEETGEGLILSLQLNGELLNQAVDIDLHAVKDEIIEARHLPGGDEDKLVIIEATL</sequence>
<evidence type="ECO:0000313" key="3">
    <source>
        <dbReference type="Proteomes" id="UP000066376"/>
    </source>
</evidence>
<dbReference type="PATRIC" id="fig|294671.3.peg.42"/>
<reference evidence="4" key="4">
    <citation type="submission" date="2016-10" db="EMBL/GenBank/DDBJ databases">
        <authorList>
            <person name="Varghese N."/>
        </authorList>
    </citation>
    <scope>NUCLEOTIDE SEQUENCE [LARGE SCALE GENOMIC DNA]</scope>
    <source>
        <strain evidence="4">DSM 16632</strain>
    </source>
</reference>
<organism evidence="1 3">
    <name type="scientific">Methanobrevibacter olleyae</name>
    <dbReference type="NCBI Taxonomy" id="294671"/>
    <lineage>
        <taxon>Archaea</taxon>
        <taxon>Methanobacteriati</taxon>
        <taxon>Methanobacteriota</taxon>
        <taxon>Methanomada group</taxon>
        <taxon>Methanobacteria</taxon>
        <taxon>Methanobacteriales</taxon>
        <taxon>Methanobacteriaceae</taxon>
        <taxon>Methanobrevibacter</taxon>
    </lineage>
</organism>